<reference evidence="1" key="1">
    <citation type="journal article" date="2020" name="J. ISSAAS">
        <title>Identification of Adomavirus Virion Proteins.</title>
        <authorList>
            <person name="Welch N.L."/>
            <person name="Tisza M.J."/>
            <person name="Starrett G.J."/>
            <person name="Belford A.K."/>
            <person name="Pastrana D.V."/>
            <person name="Pang Y.-Y.S."/>
            <person name="Schiller J.T."/>
            <person name="An P."/>
            <person name="Cantolupo P.G."/>
            <person name="Pipas J.M."/>
            <person name="Koda S."/>
            <person name="Subramaniam K."/>
            <person name="Waltzek T.B."/>
            <person name="Bian C."/>
            <person name="Shi Q."/>
            <person name="Ruan Z."/>
            <person name="Ng T.F.F."/>
            <person name="Buck C.B."/>
        </authorList>
    </citation>
    <scope>NUCLEOTIDE SEQUENCE</scope>
    <source>
        <strain evidence="1">5629</strain>
    </source>
</reference>
<dbReference type="EMBL" id="BK011012">
    <property type="protein sequence ID" value="DAC81120.1"/>
    <property type="molecule type" value="Genomic_DNA"/>
</dbReference>
<sequence length="541" mass="59704">MTTTDEQNSFDRDLSITIQDNMREFHIAGPLTTAAHTREASEIGPSAVSVLNQDGPGDVTMELDCPKGEAILVGSLFWVGDGKIRVFTAANNTEVTEWQTTSSGSGTAFTIRQGSNDPITIPCFFANNQFTQVDMQIGHTQSVNRHLPLVSSSECGAGGLAALNFYLNDTGELGYYALNCTSATGTTHRHNLQVTNQAGIFNFMERVYHQTNNSFNMLCSWDYDDHHTRKCFPRGMSMKIKCATRPYMNRVCVARTHDTTNYAIISFTSFKLKYTTVTIPDDGHRDAEPEQTVFATLDMGVRGVDLAVNQRAHSFSVTNSSSDFVPQLIFAYVAPQGSFNTINMRDTHAGLLCVPNAIRSVRCNLNGDLSPDFMSIYHDSTVNLLDAYQRSTMFNCYLGRLGMMQGKSRKYERSLAESHILSYSGQGNANTRNQMPATQGVLLVTDPSMALVREASSGAITGKLTMMFEFNPEAIVAGSKLIVFCTQKHQVYINKIAEFDSAPAQYQLDKLLTRPAFSTLSVGSVSRKRKAEEPLDPDDLI</sequence>
<name>A0A6F9EY49_9VIRU</name>
<evidence type="ECO:0000313" key="1">
    <source>
        <dbReference type="EMBL" id="DAC81120.1"/>
    </source>
</evidence>
<organism evidence="1">
    <name type="scientific">Barramundi adomavirus</name>
    <dbReference type="NCBI Taxonomy" id="2609870"/>
    <lineage>
        <taxon>Viruses</taxon>
        <taxon>Adomaviruses</taxon>
    </lineage>
</organism>
<protein>
    <submittedName>
        <fullName evidence="1">LO7</fullName>
    </submittedName>
</protein>
<accession>A0A6F9EY49</accession>
<proteinExistence type="predicted"/>